<proteinExistence type="predicted"/>
<feature type="transmembrane region" description="Helical" evidence="1">
    <location>
        <begin position="166"/>
        <end position="184"/>
    </location>
</feature>
<dbReference type="InterPro" id="IPR032690">
    <property type="entry name" value="CarS"/>
</dbReference>
<feature type="transmembrane region" description="Helical" evidence="1">
    <location>
        <begin position="57"/>
        <end position="83"/>
    </location>
</feature>
<keyword evidence="1" id="KW-0472">Membrane</keyword>
<dbReference type="EMBL" id="LS483343">
    <property type="protein sequence ID" value="SQF40809.1"/>
    <property type="molecule type" value="Genomic_DNA"/>
</dbReference>
<dbReference type="PANTHER" id="PTHR39650:SF1">
    <property type="entry name" value="CDP-ARCHAEOL SYNTHASE"/>
    <property type="match status" value="1"/>
</dbReference>
<dbReference type="Proteomes" id="UP000249495">
    <property type="component" value="Chromosome 1"/>
</dbReference>
<sequence length="194" mass="21517">MKTIVMMYVTMMPVIIAGVANMYFCKSDLLAWAAVPIDGGYSLRGKRFLGDNKTWKGFWGMIACTVLAQAVWGLILGLIPNFLSLSYLAGYGNDIFFNFFMGFLLGTAYALCELPNSFIKRRLSIPPGKSGKGYLKWVFLVVDQIDSLIGCTLILAIFAPMSLLQFLGYLILGGLTHLAVNGLLHHLKVRESRF</sequence>
<dbReference type="PANTHER" id="PTHR39650">
    <property type="entry name" value="CDP-ARCHAEOL SYNTHASE"/>
    <property type="match status" value="1"/>
</dbReference>
<organism evidence="2 3">
    <name type="scientific">Streptococcus ferus</name>
    <dbReference type="NCBI Taxonomy" id="1345"/>
    <lineage>
        <taxon>Bacteria</taxon>
        <taxon>Bacillati</taxon>
        <taxon>Bacillota</taxon>
        <taxon>Bacilli</taxon>
        <taxon>Lactobacillales</taxon>
        <taxon>Streptococcaceae</taxon>
        <taxon>Streptococcus</taxon>
    </lineage>
</organism>
<feature type="transmembrane region" description="Helical" evidence="1">
    <location>
        <begin position="6"/>
        <end position="24"/>
    </location>
</feature>
<dbReference type="KEGG" id="sfer:NCTC12278_01388"/>
<keyword evidence="1" id="KW-0812">Transmembrane</keyword>
<name>A0A2X3W0I7_9STRE</name>
<keyword evidence="3" id="KW-1185">Reference proteome</keyword>
<feature type="transmembrane region" description="Helical" evidence="1">
    <location>
        <begin position="95"/>
        <end position="114"/>
    </location>
</feature>
<accession>A0A2X3W0I7</accession>
<protein>
    <submittedName>
        <fullName evidence="2">CDP-diglyceride synthetase</fullName>
    </submittedName>
</protein>
<gene>
    <name evidence="2" type="ORF">NCTC12278_01388</name>
</gene>
<evidence type="ECO:0000313" key="3">
    <source>
        <dbReference type="Proteomes" id="UP000249495"/>
    </source>
</evidence>
<dbReference type="Pfam" id="PF01864">
    <property type="entry name" value="CarS-like"/>
    <property type="match status" value="1"/>
</dbReference>
<keyword evidence="1" id="KW-1133">Transmembrane helix</keyword>
<dbReference type="AlphaFoldDB" id="A0A2X3W0I7"/>
<dbReference type="RefSeq" id="WP_018030235.1">
    <property type="nucleotide sequence ID" value="NZ_JBGXUQ010000020.1"/>
</dbReference>
<evidence type="ECO:0000313" key="2">
    <source>
        <dbReference type="EMBL" id="SQF40809.1"/>
    </source>
</evidence>
<dbReference type="STRING" id="1123303.GCA_000372425_00905"/>
<evidence type="ECO:0000256" key="1">
    <source>
        <dbReference type="SAM" id="Phobius"/>
    </source>
</evidence>
<reference evidence="2 3" key="1">
    <citation type="submission" date="2018-06" db="EMBL/GenBank/DDBJ databases">
        <authorList>
            <consortium name="Pathogen Informatics"/>
            <person name="Doyle S."/>
        </authorList>
    </citation>
    <scope>NUCLEOTIDE SEQUENCE [LARGE SCALE GENOMIC DNA]</scope>
    <source>
        <strain evidence="2 3">NCTC12278</strain>
    </source>
</reference>
<feature type="transmembrane region" description="Helical" evidence="1">
    <location>
        <begin position="134"/>
        <end position="160"/>
    </location>
</feature>
<dbReference type="OrthoDB" id="1429078at2"/>